<accession>A0A1T4YW42</accession>
<organism evidence="2 3">
    <name type="scientific">Prosthecobacter debontii</name>
    <dbReference type="NCBI Taxonomy" id="48467"/>
    <lineage>
        <taxon>Bacteria</taxon>
        <taxon>Pseudomonadati</taxon>
        <taxon>Verrucomicrobiota</taxon>
        <taxon>Verrucomicrobiia</taxon>
        <taxon>Verrucomicrobiales</taxon>
        <taxon>Verrucomicrobiaceae</taxon>
        <taxon>Prosthecobacter</taxon>
    </lineage>
</organism>
<dbReference type="AlphaFoldDB" id="A0A1T4YW42"/>
<dbReference type="InterPro" id="IPR022496">
    <property type="entry name" value="T6A_TsaB"/>
</dbReference>
<evidence type="ECO:0000313" key="3">
    <source>
        <dbReference type="Proteomes" id="UP000190774"/>
    </source>
</evidence>
<dbReference type="OrthoDB" id="9784166at2"/>
<dbReference type="Pfam" id="PF00814">
    <property type="entry name" value="TsaD"/>
    <property type="match status" value="1"/>
</dbReference>
<dbReference type="GO" id="GO:0002949">
    <property type="term" value="P:tRNA threonylcarbamoyladenosine modification"/>
    <property type="evidence" value="ECO:0007669"/>
    <property type="project" value="InterPro"/>
</dbReference>
<keyword evidence="3" id="KW-1185">Reference proteome</keyword>
<dbReference type="Gene3D" id="3.30.420.40">
    <property type="match status" value="2"/>
</dbReference>
<gene>
    <name evidence="2" type="ORF">SAMN02745166_04401</name>
</gene>
<dbReference type="InterPro" id="IPR043129">
    <property type="entry name" value="ATPase_NBD"/>
</dbReference>
<reference evidence="3" key="1">
    <citation type="submission" date="2017-02" db="EMBL/GenBank/DDBJ databases">
        <authorList>
            <person name="Varghese N."/>
            <person name="Submissions S."/>
        </authorList>
    </citation>
    <scope>NUCLEOTIDE SEQUENCE [LARGE SCALE GENOMIC DNA]</scope>
    <source>
        <strain evidence="3">ATCC 700200</strain>
    </source>
</reference>
<dbReference type="Proteomes" id="UP000190774">
    <property type="component" value="Unassembled WGS sequence"/>
</dbReference>
<evidence type="ECO:0000259" key="1">
    <source>
        <dbReference type="Pfam" id="PF00814"/>
    </source>
</evidence>
<dbReference type="InterPro" id="IPR000905">
    <property type="entry name" value="Gcp-like_dom"/>
</dbReference>
<dbReference type="SUPFAM" id="SSF53067">
    <property type="entry name" value="Actin-like ATPase domain"/>
    <property type="match status" value="1"/>
</dbReference>
<protein>
    <submittedName>
        <fullName evidence="2">tRNA threonylcarbamoyl adenosine modification protein YeaZ</fullName>
    </submittedName>
</protein>
<dbReference type="STRING" id="48467.SAMN02745166_04401"/>
<dbReference type="NCBIfam" id="TIGR03725">
    <property type="entry name" value="T6A_YeaZ"/>
    <property type="match status" value="1"/>
</dbReference>
<feature type="domain" description="Gcp-like" evidence="1">
    <location>
        <begin position="40"/>
        <end position="104"/>
    </location>
</feature>
<evidence type="ECO:0000313" key="2">
    <source>
        <dbReference type="EMBL" id="SKB06024.1"/>
    </source>
</evidence>
<name>A0A1T4YW42_9BACT</name>
<proteinExistence type="predicted"/>
<dbReference type="EMBL" id="FUYE01000019">
    <property type="protein sequence ID" value="SKB06024.1"/>
    <property type="molecule type" value="Genomic_DNA"/>
</dbReference>
<dbReference type="RefSeq" id="WP_078815537.1">
    <property type="nucleotide sequence ID" value="NZ_FUYE01000019.1"/>
</dbReference>
<sequence>MTDLSASAHRTVLAIDLSTPRGVIAVLRGDALLYEAQFTAERSHNAQVFAPLGQALEAVGNGPALIAVGTGPGSYTGVRIAIAAAQGVALSRGWPVLGWSSLTTAPDSDYPILGDARRGMYYVTHVQQHRLGPIEIIDAATAQSRVEAQPNVPWFSFDAKVPLNLPGITLCEPDAAQLARIVTALPEPEVETLAAAPLEPMYLQEAFITTAKKAGKKVPGMA</sequence>